<gene>
    <name evidence="5" type="ORF">ACE1B6_29555</name>
</gene>
<dbReference type="SUPFAM" id="SSF52172">
    <property type="entry name" value="CheY-like"/>
    <property type="match status" value="1"/>
</dbReference>
<dbReference type="PANTHER" id="PTHR44591">
    <property type="entry name" value="STRESS RESPONSE REGULATOR PROTEIN 1"/>
    <property type="match status" value="1"/>
</dbReference>
<dbReference type="Pfam" id="PF00072">
    <property type="entry name" value="Response_reg"/>
    <property type="match status" value="1"/>
</dbReference>
<accession>A0ABV4YNL7</accession>
<dbReference type="RefSeq" id="WP_413260885.1">
    <property type="nucleotide sequence ID" value="NZ_JBHFNS010000094.1"/>
</dbReference>
<feature type="domain" description="Response regulatory" evidence="4">
    <location>
        <begin position="267"/>
        <end position="383"/>
    </location>
</feature>
<comment type="function">
    <text evidence="2">Controls heterocyst pattern formation.</text>
</comment>
<organism evidence="5 6">
    <name type="scientific">Floridaenema fluviatile BLCC-F154</name>
    <dbReference type="NCBI Taxonomy" id="3153640"/>
    <lineage>
        <taxon>Bacteria</taxon>
        <taxon>Bacillati</taxon>
        <taxon>Cyanobacteriota</taxon>
        <taxon>Cyanophyceae</taxon>
        <taxon>Oscillatoriophycideae</taxon>
        <taxon>Aerosakkonematales</taxon>
        <taxon>Aerosakkonemataceae</taxon>
        <taxon>Floridanema</taxon>
        <taxon>Floridanema fluviatile</taxon>
    </lineage>
</organism>
<evidence type="ECO:0000256" key="1">
    <source>
        <dbReference type="ARBA" id="ARBA00022553"/>
    </source>
</evidence>
<evidence type="ECO:0000313" key="6">
    <source>
        <dbReference type="Proteomes" id="UP001576776"/>
    </source>
</evidence>
<dbReference type="PANTHER" id="PTHR44591:SF23">
    <property type="entry name" value="CHEY SUBFAMILY"/>
    <property type="match status" value="1"/>
</dbReference>
<comment type="caution">
    <text evidence="5">The sequence shown here is derived from an EMBL/GenBank/DDBJ whole genome shotgun (WGS) entry which is preliminary data.</text>
</comment>
<dbReference type="Gene3D" id="3.40.50.2300">
    <property type="match status" value="1"/>
</dbReference>
<dbReference type="PROSITE" id="PS50110">
    <property type="entry name" value="RESPONSE_REGULATORY"/>
    <property type="match status" value="1"/>
</dbReference>
<evidence type="ECO:0000256" key="3">
    <source>
        <dbReference type="PROSITE-ProRule" id="PRU00169"/>
    </source>
</evidence>
<comment type="induction">
    <text evidence="2">By nitrogen starvation.</text>
</comment>
<sequence length="404" mass="45652">MSTEITVSTKIIHDLQKLHQQRATGELVITSNQSASQWQLYFYLGRLVFATGGIHPVRQWHRAFRHHCPNTYKSGWLTKVKPTSKLWQADILTQAIQQEQITTVQAKAVVQSIIQEVVFGFVEQKTLEIRWQPSQPIAQQTAFLSVDQIIQEAQKLRQEWRSAGLGHLQEFVPQFSPDLAPIIKDPALLAAKTSPTVNANLTKLMQGKRTLWDVALKMNQPLYTVIRSLLPLIRQGIIELKEIPDLPFPYPAIEQRKFSCSPKKKGLIACIDDSPIIGQTVKQILQPLGYEVLSITNPLEGFVTLLDNKPDLIFLDLIMPHTNGYELCTFLRKTSVFQNTPIIILTGQDTMIDRVRARMVGASEFLAKPPEKTKLLHIVQKYLEVNKTKPANIPINASFLSSPA</sequence>
<keyword evidence="1 3" id="KW-0597">Phosphoprotein</keyword>
<reference evidence="5 6" key="1">
    <citation type="submission" date="2024-09" db="EMBL/GenBank/DDBJ databases">
        <title>Floridaenema gen nov. (Aerosakkonemataceae, Aerosakkonematales ord. nov., Cyanobacteria) from benthic tropical and subtropical fresh waters, with the description of four new species.</title>
        <authorList>
            <person name="Moretto J.A."/>
            <person name="Berthold D.E."/>
            <person name="Lefler F.W."/>
            <person name="Huang I.-S."/>
            <person name="Laughinghouse H. IV."/>
        </authorList>
    </citation>
    <scope>NUCLEOTIDE SEQUENCE [LARGE SCALE GENOMIC DNA]</scope>
    <source>
        <strain evidence="5 6">BLCC-F154</strain>
    </source>
</reference>
<keyword evidence="2" id="KW-0364">Heterocyst</keyword>
<dbReference type="Pfam" id="PF14332">
    <property type="entry name" value="DUF4388"/>
    <property type="match status" value="1"/>
</dbReference>
<feature type="modified residue" description="4-aspartylphosphate" evidence="3">
    <location>
        <position position="316"/>
    </location>
</feature>
<dbReference type="InterPro" id="IPR024186">
    <property type="entry name" value="Sig_transdc_resp-reg_PatA"/>
</dbReference>
<proteinExistence type="evidence at transcript level"/>
<name>A0ABV4YNL7_9CYAN</name>
<dbReference type="InterPro" id="IPR050595">
    <property type="entry name" value="Bact_response_regulator"/>
</dbReference>
<dbReference type="InterPro" id="IPR011006">
    <property type="entry name" value="CheY-like_superfamily"/>
</dbReference>
<keyword evidence="6" id="KW-1185">Reference proteome</keyword>
<evidence type="ECO:0000259" key="4">
    <source>
        <dbReference type="PROSITE" id="PS50110"/>
    </source>
</evidence>
<evidence type="ECO:0000256" key="2">
    <source>
        <dbReference type="PIRNR" id="PIRNR005897"/>
    </source>
</evidence>
<dbReference type="InterPro" id="IPR025497">
    <property type="entry name" value="PatA-like_N"/>
</dbReference>
<comment type="subcellular location">
    <subcellularLocation>
        <location evidence="2">Cell septum</location>
    </subcellularLocation>
</comment>
<keyword evidence="2" id="KW-0902">Two-component regulatory system</keyword>
<evidence type="ECO:0000313" key="5">
    <source>
        <dbReference type="EMBL" id="MFB2939420.1"/>
    </source>
</evidence>
<dbReference type="PIRSF" id="PIRSF005897">
    <property type="entry name" value="RR_PatA"/>
    <property type="match status" value="1"/>
</dbReference>
<dbReference type="Proteomes" id="UP001576776">
    <property type="component" value="Unassembled WGS sequence"/>
</dbReference>
<protein>
    <recommendedName>
        <fullName evidence="2">Protein PatA</fullName>
    </recommendedName>
</protein>
<dbReference type="InterPro" id="IPR001789">
    <property type="entry name" value="Sig_transdc_resp-reg_receiver"/>
</dbReference>
<dbReference type="SMART" id="SM00448">
    <property type="entry name" value="REC"/>
    <property type="match status" value="1"/>
</dbReference>
<dbReference type="EMBL" id="JBHFNS010000094">
    <property type="protein sequence ID" value="MFB2939420.1"/>
    <property type="molecule type" value="Genomic_DNA"/>
</dbReference>